<evidence type="ECO:0000256" key="4">
    <source>
        <dbReference type="ARBA" id="ARBA00013078"/>
    </source>
</evidence>
<keyword evidence="5" id="KW-0378">Hydrolase</keyword>
<comment type="caution">
    <text evidence="5">The sequence shown here is derived from an EMBL/GenBank/DDBJ whole genome shotgun (WGS) entry which is preliminary data.</text>
</comment>
<evidence type="ECO:0000256" key="3">
    <source>
        <dbReference type="ARBA" id="ARBA00006171"/>
    </source>
</evidence>
<gene>
    <name evidence="5" type="ORF">P9H32_06100</name>
</gene>
<dbReference type="InterPro" id="IPR023214">
    <property type="entry name" value="HAD_sf"/>
</dbReference>
<dbReference type="PANTHER" id="PTHR43434:SF1">
    <property type="entry name" value="PHOSPHOGLYCOLATE PHOSPHATASE"/>
    <property type="match status" value="1"/>
</dbReference>
<dbReference type="Gene3D" id="3.40.50.1000">
    <property type="entry name" value="HAD superfamily/HAD-like"/>
    <property type="match status" value="1"/>
</dbReference>
<dbReference type="EC" id="3.1.3.18" evidence="4"/>
<evidence type="ECO:0000256" key="1">
    <source>
        <dbReference type="ARBA" id="ARBA00000830"/>
    </source>
</evidence>
<comment type="catalytic activity">
    <reaction evidence="1">
        <text>2-phosphoglycolate + H2O = glycolate + phosphate</text>
        <dbReference type="Rhea" id="RHEA:14369"/>
        <dbReference type="ChEBI" id="CHEBI:15377"/>
        <dbReference type="ChEBI" id="CHEBI:29805"/>
        <dbReference type="ChEBI" id="CHEBI:43474"/>
        <dbReference type="ChEBI" id="CHEBI:58033"/>
        <dbReference type="EC" id="3.1.3.18"/>
    </reaction>
</comment>
<reference evidence="5 6" key="1">
    <citation type="journal article" date="2024" name="Appl. Environ. Microbiol.">
        <title>Pontiella agarivorans sp. nov., a novel marine anaerobic bacterium capable of degrading macroalgal polysaccharides and fixing nitrogen.</title>
        <authorList>
            <person name="Liu N."/>
            <person name="Kivenson V."/>
            <person name="Peng X."/>
            <person name="Cui Z."/>
            <person name="Lankiewicz T.S."/>
            <person name="Gosselin K.M."/>
            <person name="English C.J."/>
            <person name="Blair E.M."/>
            <person name="O'Malley M.A."/>
            <person name="Valentine D.L."/>
        </authorList>
    </citation>
    <scope>NUCLEOTIDE SEQUENCE [LARGE SCALE GENOMIC DNA]</scope>
    <source>
        <strain evidence="5 6">NLcol2</strain>
    </source>
</reference>
<dbReference type="EMBL" id="JARVCO010000007">
    <property type="protein sequence ID" value="MDZ8118197.1"/>
    <property type="molecule type" value="Genomic_DNA"/>
</dbReference>
<dbReference type="RefSeq" id="WP_322607995.1">
    <property type="nucleotide sequence ID" value="NZ_JARVCO010000007.1"/>
</dbReference>
<keyword evidence="6" id="KW-1185">Reference proteome</keyword>
<name>A0ABU5MVG8_9BACT</name>
<comment type="pathway">
    <text evidence="2">Organic acid metabolism; glycolate biosynthesis; glycolate from 2-phosphoglycolate: step 1/1.</text>
</comment>
<organism evidence="5 6">
    <name type="scientific">Pontiella agarivorans</name>
    <dbReference type="NCBI Taxonomy" id="3038953"/>
    <lineage>
        <taxon>Bacteria</taxon>
        <taxon>Pseudomonadati</taxon>
        <taxon>Kiritimatiellota</taxon>
        <taxon>Kiritimatiellia</taxon>
        <taxon>Kiritimatiellales</taxon>
        <taxon>Pontiellaceae</taxon>
        <taxon>Pontiella</taxon>
    </lineage>
</organism>
<dbReference type="SFLD" id="SFLDS00003">
    <property type="entry name" value="Haloacid_Dehalogenase"/>
    <property type="match status" value="1"/>
</dbReference>
<comment type="similarity">
    <text evidence="3">Belongs to the HAD-like hydrolase superfamily. CbbY/CbbZ/Gph/YieH family.</text>
</comment>
<dbReference type="InterPro" id="IPR041492">
    <property type="entry name" value="HAD_2"/>
</dbReference>
<dbReference type="Pfam" id="PF13419">
    <property type="entry name" value="HAD_2"/>
    <property type="match status" value="1"/>
</dbReference>
<dbReference type="InterPro" id="IPR050155">
    <property type="entry name" value="HAD-like_hydrolase_sf"/>
</dbReference>
<dbReference type="GO" id="GO:0016787">
    <property type="term" value="F:hydrolase activity"/>
    <property type="evidence" value="ECO:0007669"/>
    <property type="project" value="UniProtKB-KW"/>
</dbReference>
<sequence length="213" mass="24404">MKFKHIIWDWNGTLWDDTQLCAEINNHMLERRNLPLIDVGVYRDELVFPVDQYYCKLGFDYAKDPYHKLAEEFIAEYTARRFECPLHTGARELIATFQSLEISQAVLSAYQHDTLLEALGHFQLLEFFDDVIGLNDIYAAGKVENGKQYIRRLETDPVDVLFIGDTLHDFEVAEAMGVNCLLLACGHNSRPRLETAGVPVFDDLAGIRNYVLG</sequence>
<dbReference type="Gene3D" id="1.10.150.240">
    <property type="entry name" value="Putative phosphatase, domain 2"/>
    <property type="match status" value="1"/>
</dbReference>
<accession>A0ABU5MVG8</accession>
<evidence type="ECO:0000313" key="5">
    <source>
        <dbReference type="EMBL" id="MDZ8118197.1"/>
    </source>
</evidence>
<dbReference type="SFLD" id="SFLDG01129">
    <property type="entry name" value="C1.5:_HAD__Beta-PGM__Phosphata"/>
    <property type="match status" value="1"/>
</dbReference>
<dbReference type="SUPFAM" id="SSF56784">
    <property type="entry name" value="HAD-like"/>
    <property type="match status" value="1"/>
</dbReference>
<protein>
    <recommendedName>
        <fullName evidence="4">phosphoglycolate phosphatase</fullName>
        <ecNumber evidence="4">3.1.3.18</ecNumber>
    </recommendedName>
</protein>
<dbReference type="InterPro" id="IPR023198">
    <property type="entry name" value="PGP-like_dom2"/>
</dbReference>
<dbReference type="InterPro" id="IPR036412">
    <property type="entry name" value="HAD-like_sf"/>
</dbReference>
<evidence type="ECO:0000256" key="2">
    <source>
        <dbReference type="ARBA" id="ARBA00004818"/>
    </source>
</evidence>
<evidence type="ECO:0000313" key="6">
    <source>
        <dbReference type="Proteomes" id="UP001290861"/>
    </source>
</evidence>
<proteinExistence type="inferred from homology"/>
<dbReference type="PANTHER" id="PTHR43434">
    <property type="entry name" value="PHOSPHOGLYCOLATE PHOSPHATASE"/>
    <property type="match status" value="1"/>
</dbReference>
<dbReference type="Proteomes" id="UP001290861">
    <property type="component" value="Unassembled WGS sequence"/>
</dbReference>